<dbReference type="STRING" id="1121130.GCA_000519105_00734"/>
<evidence type="ECO:0000313" key="3">
    <source>
        <dbReference type="Proteomes" id="UP000283589"/>
    </source>
</evidence>
<reference evidence="2 3" key="1">
    <citation type="submission" date="2018-08" db="EMBL/GenBank/DDBJ databases">
        <title>A genome reference for cultivated species of the human gut microbiota.</title>
        <authorList>
            <person name="Zou Y."/>
            <person name="Xue W."/>
            <person name="Luo G."/>
        </authorList>
    </citation>
    <scope>NUCLEOTIDE SEQUENCE [LARGE SCALE GENOMIC DNA]</scope>
    <source>
        <strain evidence="2 3">AF14-49</strain>
    </source>
</reference>
<keyword evidence="1" id="KW-0732">Signal</keyword>
<comment type="caution">
    <text evidence="2">The sequence shown here is derived from an EMBL/GenBank/DDBJ whole genome shotgun (WGS) entry which is preliminary data.</text>
</comment>
<feature type="signal peptide" evidence="1">
    <location>
        <begin position="1"/>
        <end position="19"/>
    </location>
</feature>
<evidence type="ECO:0008006" key="4">
    <source>
        <dbReference type="Google" id="ProtNLM"/>
    </source>
</evidence>
<feature type="chain" id="PRO_5019099866" description="PKD-like family protein" evidence="1">
    <location>
        <begin position="20"/>
        <end position="515"/>
    </location>
</feature>
<dbReference type="Proteomes" id="UP000283589">
    <property type="component" value="Unassembled WGS sequence"/>
</dbReference>
<evidence type="ECO:0000313" key="2">
    <source>
        <dbReference type="EMBL" id="RGV35352.1"/>
    </source>
</evidence>
<dbReference type="InterPro" id="IPR032183">
    <property type="entry name" value="PKD-like"/>
</dbReference>
<dbReference type="PROSITE" id="PS51257">
    <property type="entry name" value="PROKAR_LIPOPROTEIN"/>
    <property type="match status" value="1"/>
</dbReference>
<dbReference type="RefSeq" id="WP_118258976.1">
    <property type="nucleotide sequence ID" value="NZ_CALBWO010000070.1"/>
</dbReference>
<gene>
    <name evidence="2" type="ORF">DWW18_04570</name>
</gene>
<proteinExistence type="predicted"/>
<evidence type="ECO:0000256" key="1">
    <source>
        <dbReference type="SAM" id="SignalP"/>
    </source>
</evidence>
<name>A0A412X3T8_9BACT</name>
<sequence length="515" mass="58125">MKRVILLFLTSVFICLAVACYDDKGSYDYKEVNEIEVDSLGKSHSVIFKKDTLKITPLLKFTEDSLSLDRYAYEWLVVPSTSTEELTREVIGTERNLEYFVELEPATYTLYLKVRDKVTGLLWMNYTSLVVRTATSLGWLVIGEDAEGFVNLDMVAMAGDTIVLYNQLSNNGLPRLKDPKSVVYTGRVRMSSYAPHERLWIATGERSYHVNPSTFEGDLSSTFEPLVYSYFELPEQLNPVYMITKAAGGGMMNSSRTVVCEEGHVFHISSFLSSSEYADPINRTTVSPNVLFKAYPYIFASLGYASGGILYDTDNNQFLRYTSYSTTCSSLSDKADDAFPWVQPEGRTLVYGENTMDTEGGGYGNSFALMKDAGTNGYYIYKFKATGQKVAGYEVNKSLATDIDKAELFAFASNRSILLYVVGKTLHAYDYKRGYEKKYSVELEDEITMVKFDIFSGYGDYNDLYVATYNSTTRGTLQKYVLGTDQNTFELKPDEKCKWNGLVKVKDIDWKNGVQ</sequence>
<accession>A0A412X3T8</accession>
<organism evidence="2 3">
    <name type="scientific">Butyricimonas virosa</name>
    <dbReference type="NCBI Taxonomy" id="544645"/>
    <lineage>
        <taxon>Bacteria</taxon>
        <taxon>Pseudomonadati</taxon>
        <taxon>Bacteroidota</taxon>
        <taxon>Bacteroidia</taxon>
        <taxon>Bacteroidales</taxon>
        <taxon>Odoribacteraceae</taxon>
        <taxon>Butyricimonas</taxon>
    </lineage>
</organism>
<dbReference type="Pfam" id="PF16407">
    <property type="entry name" value="PKD_2"/>
    <property type="match status" value="1"/>
</dbReference>
<dbReference type="EMBL" id="QRZA01000004">
    <property type="protein sequence ID" value="RGV35352.1"/>
    <property type="molecule type" value="Genomic_DNA"/>
</dbReference>
<dbReference type="AlphaFoldDB" id="A0A412X3T8"/>
<protein>
    <recommendedName>
        <fullName evidence="4">PKD-like family protein</fullName>
    </recommendedName>
</protein>